<dbReference type="EMBL" id="SJJY01000008">
    <property type="protein sequence ID" value="TCC19417.1"/>
    <property type="molecule type" value="Genomic_DNA"/>
</dbReference>
<reference evidence="1 2" key="1">
    <citation type="submission" date="2019-02" db="EMBL/GenBank/DDBJ databases">
        <title>Kribbella capetownensis sp. nov. and Kribbella speibonae sp. nov., isolated from soil.</title>
        <authorList>
            <person name="Curtis S.M."/>
            <person name="Norton I."/>
            <person name="Everest G.J."/>
            <person name="Meyers P.R."/>
        </authorList>
    </citation>
    <scope>NUCLEOTIDE SEQUENCE [LARGE SCALE GENOMIC DNA]</scope>
    <source>
        <strain evidence="1 2">SK5</strain>
    </source>
</reference>
<comment type="caution">
    <text evidence="1">The sequence shown here is derived from an EMBL/GenBank/DDBJ whole genome shotgun (WGS) entry which is preliminary data.</text>
</comment>
<evidence type="ECO:0000313" key="2">
    <source>
        <dbReference type="Proteomes" id="UP000292385"/>
    </source>
</evidence>
<dbReference type="Proteomes" id="UP000292385">
    <property type="component" value="Unassembled WGS sequence"/>
</dbReference>
<sequence>MSDDQDPRVPDDGTVAAGDTAQIRLLELAALCHACRTGFQLTANRFHWSPVAGSAADDVAAALPSPDPLLQAPRVETGHRLVTGVLQTYLLTASGLLGNLSGLYLTGEVLFAPGMIVRGVIECSARVMWVLGGGDDEPEEILVRAYLEELLSAEQAKMAAGRLGGKSTDQYKARNQAYKDLKAEIIGRFPGTTSADLGAPLTLCGHHLAAPGEAVSWMYEMLEKHAGSAVTSKMSEGIYDFLSNLTHPTLYPTRDLWDWGSSPEHPDEQVAVLRTEIDFIERQATAAVTAYYNALSYVTSFFGWSMEIHDQLTDAIDQLLPNALHDPA</sequence>
<proteinExistence type="predicted"/>
<accession>A0ABY1ZYV1</accession>
<protein>
    <submittedName>
        <fullName evidence="1">Uncharacterized protein</fullName>
    </submittedName>
</protein>
<organism evidence="1 2">
    <name type="scientific">Kribbella speibonae</name>
    <dbReference type="NCBI Taxonomy" id="1572660"/>
    <lineage>
        <taxon>Bacteria</taxon>
        <taxon>Bacillati</taxon>
        <taxon>Actinomycetota</taxon>
        <taxon>Actinomycetes</taxon>
        <taxon>Propionibacteriales</taxon>
        <taxon>Kribbellaceae</taxon>
        <taxon>Kribbella</taxon>
    </lineage>
</organism>
<keyword evidence="2" id="KW-1185">Reference proteome</keyword>
<dbReference type="RefSeq" id="WP_131466468.1">
    <property type="nucleotide sequence ID" value="NZ_SJJY01000008.1"/>
</dbReference>
<evidence type="ECO:0000313" key="1">
    <source>
        <dbReference type="EMBL" id="TCC19417.1"/>
    </source>
</evidence>
<name>A0ABY1ZYV1_9ACTN</name>
<gene>
    <name evidence="1" type="ORF">E0H58_31415</name>
</gene>